<dbReference type="Pfam" id="PF07238">
    <property type="entry name" value="PilZ"/>
    <property type="match status" value="1"/>
</dbReference>
<dbReference type="AlphaFoldDB" id="A0A2S6G377"/>
<dbReference type="Proteomes" id="UP000239446">
    <property type="component" value="Unassembled WGS sequence"/>
</dbReference>
<protein>
    <recommendedName>
        <fullName evidence="1">Cyclic diguanosine monophosphate-binding protein</fullName>
        <shortName evidence="1">c-di-GMP-binding protein</shortName>
    </recommendedName>
    <alternativeName>
        <fullName evidence="1">Pilz domain-containing protein</fullName>
    </alternativeName>
</protein>
<comment type="subunit">
    <text evidence="1">Monomer in both c-di-GMP-bound and free forms.</text>
</comment>
<reference evidence="4 5" key="2">
    <citation type="submission" date="2018-02" db="EMBL/GenBank/DDBJ databases">
        <title>Subsurface microbial communities from deep shales in Ohio and West Virginia, USA.</title>
        <authorList>
            <person name="Wrighton K."/>
        </authorList>
    </citation>
    <scope>NUCLEOTIDE SEQUENCE [LARGE SCALE GENOMIC DNA]</scope>
    <source>
        <strain evidence="4 5">UTICA-S1B9</strain>
    </source>
</reference>
<evidence type="ECO:0000313" key="5">
    <source>
        <dbReference type="Proteomes" id="UP000239446"/>
    </source>
</evidence>
<evidence type="ECO:0000313" key="4">
    <source>
        <dbReference type="EMBL" id="PPK52893.1"/>
    </source>
</evidence>
<sequence>MSEKSPEKRQFHRIEFDAACELHCEEEVWETEVLDISLKGVLVRKPRGWDGQLNRPCELVVHLDDHERAIVMAVELRHVEGDHLGFKCQYIDLDSVTHLKRLVELNLGDPALLEREFAHMLD</sequence>
<dbReference type="SUPFAM" id="SSF141371">
    <property type="entry name" value="PilZ domain-like"/>
    <property type="match status" value="1"/>
</dbReference>
<proteinExistence type="predicted"/>
<dbReference type="GO" id="GO:0035438">
    <property type="term" value="F:cyclic-di-GMP binding"/>
    <property type="evidence" value="ECO:0007669"/>
    <property type="project" value="InterPro"/>
</dbReference>
<dbReference type="RefSeq" id="WP_104417172.1">
    <property type="nucleotide sequence ID" value="NZ_PTIT01000029.1"/>
</dbReference>
<dbReference type="PIRSF" id="PIRSF028141">
    <property type="entry name" value="C-di-GMP_BP_PA4608"/>
    <property type="match status" value="1"/>
</dbReference>
<comment type="caution">
    <text evidence="4">The sequence shown here is derived from an EMBL/GenBank/DDBJ whole genome shotgun (WGS) entry which is preliminary data.</text>
</comment>
<feature type="domain" description="PilZ" evidence="2">
    <location>
        <begin position="7"/>
        <end position="104"/>
    </location>
</feature>
<dbReference type="Proteomes" id="UP000239648">
    <property type="component" value="Unassembled WGS sequence"/>
</dbReference>
<evidence type="ECO:0000313" key="3">
    <source>
        <dbReference type="EMBL" id="PPK50272.1"/>
    </source>
</evidence>
<keyword evidence="6" id="KW-1185">Reference proteome</keyword>
<reference evidence="3 6" key="1">
    <citation type="submission" date="2018-02" db="EMBL/GenBank/DDBJ databases">
        <title>Deep subsurface shale carbon reservoir microbial communities from Ohio and West Virginia, USA.</title>
        <authorList>
            <person name="Wrighton K."/>
        </authorList>
    </citation>
    <scope>NUCLEOTIDE SEQUENCE [LARGE SCALE GENOMIC DNA]</scope>
    <source>
        <strain evidence="3 6">UTICA-S1B6</strain>
    </source>
</reference>
<dbReference type="EMBL" id="PTIT01000029">
    <property type="protein sequence ID" value="PPK50272.1"/>
    <property type="molecule type" value="Genomic_DNA"/>
</dbReference>
<keyword evidence="1" id="KW-0547">Nucleotide-binding</keyword>
<evidence type="ECO:0000259" key="2">
    <source>
        <dbReference type="Pfam" id="PF07238"/>
    </source>
</evidence>
<keyword evidence="1" id="KW-0973">c-di-GMP</keyword>
<dbReference type="InterPro" id="IPR009875">
    <property type="entry name" value="PilZ_domain"/>
</dbReference>
<evidence type="ECO:0000313" key="6">
    <source>
        <dbReference type="Proteomes" id="UP000239648"/>
    </source>
</evidence>
<dbReference type="STRING" id="930118.SAMN05216429_11146"/>
<dbReference type="OrthoDB" id="5298508at2"/>
<name>A0A2S6G377_9GAMM</name>
<dbReference type="EMBL" id="PTIU01000030">
    <property type="protein sequence ID" value="PPK52893.1"/>
    <property type="molecule type" value="Genomic_DNA"/>
</dbReference>
<evidence type="ECO:0000256" key="1">
    <source>
        <dbReference type="PIRNR" id="PIRNR028141"/>
    </source>
</evidence>
<dbReference type="InterPro" id="IPR027021">
    <property type="entry name" value="C-di-GMP_BP_PA4608"/>
</dbReference>
<comment type="function">
    <text evidence="1">Binds the second messenger bis-(3'-5') cyclic dimeric guanosine monophosphate (c-di-GMP). Can bind two c-di-GMP molecules per monomer. May play a role in bacterial second-messenger regulated processes. Binding to c-di-GMP induces a conformational change of the C- and N-termini resulting in the exposure of a highly negative surface on one side of the protein to a possible effector protein.</text>
</comment>
<organism evidence="4 5">
    <name type="scientific">Marinobacter persicus</name>
    <dbReference type="NCBI Taxonomy" id="930118"/>
    <lineage>
        <taxon>Bacteria</taxon>
        <taxon>Pseudomonadati</taxon>
        <taxon>Pseudomonadota</taxon>
        <taxon>Gammaproteobacteria</taxon>
        <taxon>Pseudomonadales</taxon>
        <taxon>Marinobacteraceae</taxon>
        <taxon>Marinobacter</taxon>
    </lineage>
</organism>
<accession>A0A2S6G377</accession>
<dbReference type="Gene3D" id="2.40.10.220">
    <property type="entry name" value="predicted glycosyltransferase like domains"/>
    <property type="match status" value="1"/>
</dbReference>
<gene>
    <name evidence="4" type="ORF">B0H24_10306</name>
    <name evidence="3" type="ORF">BY455_1296</name>
</gene>